<reference evidence="8 9" key="1">
    <citation type="submission" date="2018-12" db="EMBL/GenBank/DDBJ databases">
        <title>Venturia inaequalis Genome Resource.</title>
        <authorList>
            <person name="Lichtner F.J."/>
        </authorList>
    </citation>
    <scope>NUCLEOTIDE SEQUENCE [LARGE SCALE GENOMIC DNA]</scope>
    <source>
        <strain evidence="8 9">120213</strain>
    </source>
</reference>
<organism evidence="8 9">
    <name type="scientific">Venturia inaequalis</name>
    <name type="common">Apple scab fungus</name>
    <dbReference type="NCBI Taxonomy" id="5025"/>
    <lineage>
        <taxon>Eukaryota</taxon>
        <taxon>Fungi</taxon>
        <taxon>Dikarya</taxon>
        <taxon>Ascomycota</taxon>
        <taxon>Pezizomycotina</taxon>
        <taxon>Dothideomycetes</taxon>
        <taxon>Pleosporomycetidae</taxon>
        <taxon>Venturiales</taxon>
        <taxon>Venturiaceae</taxon>
        <taxon>Venturia</taxon>
    </lineage>
</organism>
<evidence type="ECO:0000256" key="5">
    <source>
        <dbReference type="ARBA" id="ARBA00023242"/>
    </source>
</evidence>
<dbReference type="InterPro" id="IPR021740">
    <property type="entry name" value="Velvet"/>
</dbReference>
<dbReference type="InterPro" id="IPR037525">
    <property type="entry name" value="Velvet_dom"/>
</dbReference>
<dbReference type="PANTHER" id="PTHR33572">
    <property type="entry name" value="SPORE DEVELOPMENT REGULATOR VOSA"/>
    <property type="match status" value="1"/>
</dbReference>
<dbReference type="GO" id="GO:0030435">
    <property type="term" value="P:sporulation resulting in formation of a cellular spore"/>
    <property type="evidence" value="ECO:0007669"/>
    <property type="project" value="UniProtKB-KW"/>
</dbReference>
<dbReference type="Proteomes" id="UP000447873">
    <property type="component" value="Unassembled WGS sequence"/>
</dbReference>
<feature type="compositionally biased region" description="Polar residues" evidence="6">
    <location>
        <begin position="308"/>
        <end position="320"/>
    </location>
</feature>
<protein>
    <recommendedName>
        <fullName evidence="7">Velvet domain-containing protein</fullName>
    </recommendedName>
</protein>
<proteinExistence type="predicted"/>
<comment type="caution">
    <text evidence="8">The sequence shown here is derived from an EMBL/GenBank/DDBJ whole genome shotgun (WGS) entry which is preliminary data.</text>
</comment>
<dbReference type="Gene3D" id="2.60.40.3960">
    <property type="entry name" value="Velvet domain"/>
    <property type="match status" value="1"/>
</dbReference>
<evidence type="ECO:0000313" key="8">
    <source>
        <dbReference type="EMBL" id="KAE9976439.1"/>
    </source>
</evidence>
<gene>
    <name evidence="8" type="ORF">EG328_002621</name>
</gene>
<evidence type="ECO:0000256" key="3">
    <source>
        <dbReference type="ARBA" id="ARBA00023015"/>
    </source>
</evidence>
<evidence type="ECO:0000256" key="2">
    <source>
        <dbReference type="ARBA" id="ARBA00022969"/>
    </source>
</evidence>
<dbReference type="AlphaFoldDB" id="A0A8H3UTQ8"/>
<dbReference type="PANTHER" id="PTHR33572:SF18">
    <property type="entry name" value="SPORE DEVELOPMENT REGULATOR VOSA"/>
    <property type="match status" value="1"/>
</dbReference>
<feature type="domain" description="Velvet" evidence="7">
    <location>
        <begin position="22"/>
        <end position="203"/>
    </location>
</feature>
<evidence type="ECO:0000313" key="9">
    <source>
        <dbReference type="Proteomes" id="UP000447873"/>
    </source>
</evidence>
<feature type="region of interest" description="Disordered" evidence="6">
    <location>
        <begin position="200"/>
        <end position="280"/>
    </location>
</feature>
<dbReference type="PROSITE" id="PS51821">
    <property type="entry name" value="VELVET"/>
    <property type="match status" value="1"/>
</dbReference>
<evidence type="ECO:0000256" key="6">
    <source>
        <dbReference type="SAM" id="MobiDB-lite"/>
    </source>
</evidence>
<keyword evidence="4" id="KW-0804">Transcription</keyword>
<keyword evidence="3" id="KW-0805">Transcription regulation</keyword>
<name>A0A8H3UTQ8_VENIN</name>
<sequence>MSTYVPGMSFVNGQAPLGPQNHRHIQPHNVHLKISQQPKEALVTTDGKEKVRKPIDPPPIVELKIPQDTDPNQHFLQSPYLFMTCSLVKNDETGTVVKHASGKPALSGSLTSSLHRLKDTTNIDGAYFVFGDVSCKETGTHRLKFCLFDLHKETKDCHFLASIMSQPFNGKYSFVQSKDFRGLDESTYLSRAFSDQGVRLRLRKEPRTQHGGLKRPNSNYNGLSVSPGRHHQEAGYEDDDYASQQPNSKRHRALSNTQRPHDYSYSQHQPVRTPENSHFPPQAQSFMPTGYGGNFNFSGPQMTPPSFVGTTGPSSSNSFDPSLVGSFDYSNTQQRGVLDSPHQPHGLGEYSRGSMHQGPREEEAAGSLQSLAVQASHSGTMPGHPMYLQGNGFGHGFSGNMVDPALIENTRPISRYEENVQSEIHTIKKHEDRIEGSVHIPSGGDYLESNGY</sequence>
<dbReference type="Pfam" id="PF11754">
    <property type="entry name" value="Velvet"/>
    <property type="match status" value="2"/>
</dbReference>
<feature type="compositionally biased region" description="Polar residues" evidence="6">
    <location>
        <begin position="254"/>
        <end position="276"/>
    </location>
</feature>
<feature type="region of interest" description="Disordered" evidence="6">
    <location>
        <begin position="294"/>
        <end position="366"/>
    </location>
</feature>
<keyword evidence="2" id="KW-0749">Sporulation</keyword>
<keyword evidence="5" id="KW-0539">Nucleus</keyword>
<evidence type="ECO:0000256" key="4">
    <source>
        <dbReference type="ARBA" id="ARBA00023163"/>
    </source>
</evidence>
<dbReference type="GO" id="GO:0005634">
    <property type="term" value="C:nucleus"/>
    <property type="evidence" value="ECO:0007669"/>
    <property type="project" value="UniProtKB-SubCell"/>
</dbReference>
<dbReference type="EMBL" id="WNWS01000174">
    <property type="protein sequence ID" value="KAE9976439.1"/>
    <property type="molecule type" value="Genomic_DNA"/>
</dbReference>
<accession>A0A8H3UTQ8</accession>
<evidence type="ECO:0000259" key="7">
    <source>
        <dbReference type="PROSITE" id="PS51821"/>
    </source>
</evidence>
<comment type="subcellular location">
    <subcellularLocation>
        <location evidence="1">Nucleus</location>
    </subcellularLocation>
</comment>
<dbReference type="InterPro" id="IPR038491">
    <property type="entry name" value="Velvet_dom_sf"/>
</dbReference>
<evidence type="ECO:0000256" key="1">
    <source>
        <dbReference type="ARBA" id="ARBA00004123"/>
    </source>
</evidence>